<evidence type="ECO:0000256" key="5">
    <source>
        <dbReference type="ARBA" id="ARBA00018266"/>
    </source>
</evidence>
<feature type="binding site" evidence="13">
    <location>
        <begin position="42"/>
        <end position="48"/>
    </location>
    <ligand>
        <name>substrate</name>
    </ligand>
</feature>
<dbReference type="FunFam" id="3.40.140.10:FF:000008">
    <property type="entry name" value="Cytidine deaminase"/>
    <property type="match status" value="1"/>
</dbReference>
<evidence type="ECO:0000256" key="9">
    <source>
        <dbReference type="ARBA" id="ARBA00032005"/>
    </source>
</evidence>
<dbReference type="SUPFAM" id="SSF53927">
    <property type="entry name" value="Cytidine deaminase-like"/>
    <property type="match status" value="1"/>
</dbReference>
<dbReference type="GO" id="GO:0004126">
    <property type="term" value="F:cytidine deaminase activity"/>
    <property type="evidence" value="ECO:0007669"/>
    <property type="project" value="UniProtKB-UniRule"/>
</dbReference>
<proteinExistence type="inferred from homology"/>
<dbReference type="NCBIfam" id="TIGR01354">
    <property type="entry name" value="cyt_deam_tetra"/>
    <property type="match status" value="1"/>
</dbReference>
<dbReference type="PANTHER" id="PTHR11644:SF2">
    <property type="entry name" value="CYTIDINE DEAMINASE"/>
    <property type="match status" value="1"/>
</dbReference>
<dbReference type="GO" id="GO:0005829">
    <property type="term" value="C:cytosol"/>
    <property type="evidence" value="ECO:0007669"/>
    <property type="project" value="TreeGrafter"/>
</dbReference>
<evidence type="ECO:0000313" key="17">
    <source>
        <dbReference type="EMBL" id="MBV3382105.1"/>
    </source>
</evidence>
<dbReference type="Proteomes" id="UP001196408">
    <property type="component" value="Unassembled WGS sequence"/>
</dbReference>
<evidence type="ECO:0000256" key="14">
    <source>
        <dbReference type="PIRSR" id="PIRSR606262-3"/>
    </source>
</evidence>
<keyword evidence="20" id="KW-1185">Reference proteome</keyword>
<comment type="function">
    <text evidence="2 15">This enzyme scavenges exogenous and endogenous cytidine and 2'-deoxycytidine for UMP synthesis.</text>
</comment>
<comment type="similarity">
    <text evidence="3 15">Belongs to the cytidine and deoxycytidylate deaminase family.</text>
</comment>
<feature type="binding site" evidence="14">
    <location>
        <position position="91"/>
    </location>
    <ligand>
        <name>Zn(2+)</name>
        <dbReference type="ChEBI" id="CHEBI:29105"/>
        <note>catalytic</note>
    </ligand>
</feature>
<dbReference type="PROSITE" id="PS00903">
    <property type="entry name" value="CYT_DCMP_DEAMINASES_1"/>
    <property type="match status" value="1"/>
</dbReference>
<name>A0AAW4MU07_9FIRM</name>
<dbReference type="InterPro" id="IPR006262">
    <property type="entry name" value="Cyt_deam_tetra"/>
</dbReference>
<dbReference type="PROSITE" id="PS51747">
    <property type="entry name" value="CYT_DCMP_DEAMINASES_2"/>
    <property type="match status" value="1"/>
</dbReference>
<dbReference type="Proteomes" id="UP001197492">
    <property type="component" value="Unassembled WGS sequence"/>
</dbReference>
<dbReference type="EMBL" id="JAHOEF010000009">
    <property type="protein sequence ID" value="MBV3382105.1"/>
    <property type="molecule type" value="Genomic_DNA"/>
</dbReference>
<dbReference type="InterPro" id="IPR016193">
    <property type="entry name" value="Cytidine_deaminase-like"/>
</dbReference>
<sequence>MDYQYLVDEAFKARENAYTPYSHFKVGACCELNDGKMIYGANIENAAYGSTMCAERNAVFQAYCQGYRKEDIKALAIVGDGPTLISPCGSCRQVLSELLKSDTPIVLGARDHYEVTNIYELLPRSFSEEDL</sequence>
<dbReference type="InterPro" id="IPR050202">
    <property type="entry name" value="Cyt/Deoxycyt_deaminase"/>
</dbReference>
<organism evidence="17 19">
    <name type="scientific">Catenibacterium mitsuokai</name>
    <dbReference type="NCBI Taxonomy" id="100886"/>
    <lineage>
        <taxon>Bacteria</taxon>
        <taxon>Bacillati</taxon>
        <taxon>Bacillota</taxon>
        <taxon>Erysipelotrichia</taxon>
        <taxon>Erysipelotrichales</taxon>
        <taxon>Coprobacillaceae</taxon>
        <taxon>Catenibacterium</taxon>
    </lineage>
</organism>
<dbReference type="GO" id="GO:0055086">
    <property type="term" value="P:nucleobase-containing small molecule metabolic process"/>
    <property type="evidence" value="ECO:0007669"/>
    <property type="project" value="UniProtKB-ARBA"/>
</dbReference>
<evidence type="ECO:0000313" key="20">
    <source>
        <dbReference type="Proteomes" id="UP001197492"/>
    </source>
</evidence>
<comment type="catalytic activity">
    <reaction evidence="11 15">
        <text>cytidine + H2O + H(+) = uridine + NH4(+)</text>
        <dbReference type="Rhea" id="RHEA:16069"/>
        <dbReference type="ChEBI" id="CHEBI:15377"/>
        <dbReference type="ChEBI" id="CHEBI:15378"/>
        <dbReference type="ChEBI" id="CHEBI:16704"/>
        <dbReference type="ChEBI" id="CHEBI:17562"/>
        <dbReference type="ChEBI" id="CHEBI:28938"/>
        <dbReference type="EC" id="3.5.4.5"/>
    </reaction>
</comment>
<dbReference type="InterPro" id="IPR002125">
    <property type="entry name" value="CMP_dCMP_dom"/>
</dbReference>
<evidence type="ECO:0000313" key="18">
    <source>
        <dbReference type="EMBL" id="MBV3392197.1"/>
    </source>
</evidence>
<evidence type="ECO:0000256" key="1">
    <source>
        <dbReference type="ARBA" id="ARBA00001947"/>
    </source>
</evidence>
<evidence type="ECO:0000256" key="3">
    <source>
        <dbReference type="ARBA" id="ARBA00006576"/>
    </source>
</evidence>
<keyword evidence="8 14" id="KW-0862">Zinc</keyword>
<dbReference type="Gene3D" id="3.40.140.10">
    <property type="entry name" value="Cytidine Deaminase, domain 2"/>
    <property type="match status" value="1"/>
</dbReference>
<comment type="cofactor">
    <cofactor evidence="1 14 15">
        <name>Zn(2+)</name>
        <dbReference type="ChEBI" id="CHEBI:29105"/>
    </cofactor>
</comment>
<feature type="domain" description="CMP/dCMP-type deaminase" evidence="16">
    <location>
        <begin position="1"/>
        <end position="129"/>
    </location>
</feature>
<feature type="binding site" evidence="14">
    <location>
        <position position="88"/>
    </location>
    <ligand>
        <name>Zn(2+)</name>
        <dbReference type="ChEBI" id="CHEBI:29105"/>
        <note>catalytic</note>
    </ligand>
</feature>
<dbReference type="GO" id="GO:0042802">
    <property type="term" value="F:identical protein binding"/>
    <property type="evidence" value="ECO:0007669"/>
    <property type="project" value="UniProtKB-ARBA"/>
</dbReference>
<dbReference type="GO" id="GO:0008270">
    <property type="term" value="F:zinc ion binding"/>
    <property type="evidence" value="ECO:0007669"/>
    <property type="project" value="UniProtKB-UniRule"/>
</dbReference>
<reference evidence="17 20" key="1">
    <citation type="submission" date="2021-06" db="EMBL/GenBank/DDBJ databases">
        <title>Collection of gut derived symbiotic bacterial strains cultured from healthy donors.</title>
        <authorList>
            <person name="Lin H."/>
            <person name="Littmann E."/>
            <person name="Pamer E.G."/>
        </authorList>
    </citation>
    <scope>NUCLEOTIDE SEQUENCE</scope>
    <source>
        <strain evidence="18 20">MSK.21.70</strain>
        <strain evidence="17">MSK.21.82</strain>
    </source>
</reference>
<evidence type="ECO:0000256" key="2">
    <source>
        <dbReference type="ARBA" id="ARBA00003949"/>
    </source>
</evidence>
<keyword evidence="6 14" id="KW-0479">Metal-binding</keyword>
<keyword evidence="7 15" id="KW-0378">Hydrolase</keyword>
<dbReference type="RefSeq" id="WP_187011526.1">
    <property type="nucleotide sequence ID" value="NZ_JADPAM010000003.1"/>
</dbReference>
<protein>
    <recommendedName>
        <fullName evidence="5 15">Cytidine deaminase</fullName>
        <ecNumber evidence="4 15">3.5.4.5</ecNumber>
    </recommendedName>
    <alternativeName>
        <fullName evidence="9 15">Cytidine aminohydrolase</fullName>
    </alternativeName>
</protein>
<evidence type="ECO:0000256" key="12">
    <source>
        <dbReference type="PIRSR" id="PIRSR606262-1"/>
    </source>
</evidence>
<evidence type="ECO:0000256" key="15">
    <source>
        <dbReference type="RuleBase" id="RU364006"/>
    </source>
</evidence>
<dbReference type="CDD" id="cd01283">
    <property type="entry name" value="cytidine_deaminase"/>
    <property type="match status" value="1"/>
</dbReference>
<dbReference type="EMBL" id="JAHOEL010000011">
    <property type="protein sequence ID" value="MBV3392197.1"/>
    <property type="molecule type" value="Genomic_DNA"/>
</dbReference>
<dbReference type="Pfam" id="PF00383">
    <property type="entry name" value="dCMP_cyt_deam_1"/>
    <property type="match status" value="1"/>
</dbReference>
<dbReference type="InterPro" id="IPR016192">
    <property type="entry name" value="APOBEC/CMP_deaminase_Zn-bd"/>
</dbReference>
<evidence type="ECO:0000256" key="10">
    <source>
        <dbReference type="ARBA" id="ARBA00049252"/>
    </source>
</evidence>
<feature type="binding site" evidence="14">
    <location>
        <position position="53"/>
    </location>
    <ligand>
        <name>Zn(2+)</name>
        <dbReference type="ChEBI" id="CHEBI:29105"/>
        <note>catalytic</note>
    </ligand>
</feature>
<evidence type="ECO:0000256" key="6">
    <source>
        <dbReference type="ARBA" id="ARBA00022723"/>
    </source>
</evidence>
<dbReference type="EC" id="3.5.4.5" evidence="4 15"/>
<gene>
    <name evidence="17" type="primary">cdd</name>
    <name evidence="17" type="ORF">KSV97_02460</name>
    <name evidence="18" type="ORF">KSW06_02815</name>
</gene>
<accession>A0AAW4MU07</accession>
<evidence type="ECO:0000259" key="16">
    <source>
        <dbReference type="PROSITE" id="PS51747"/>
    </source>
</evidence>
<comment type="catalytic activity">
    <reaction evidence="10 15">
        <text>2'-deoxycytidine + H2O + H(+) = 2'-deoxyuridine + NH4(+)</text>
        <dbReference type="Rhea" id="RHEA:13433"/>
        <dbReference type="ChEBI" id="CHEBI:15377"/>
        <dbReference type="ChEBI" id="CHEBI:15378"/>
        <dbReference type="ChEBI" id="CHEBI:15698"/>
        <dbReference type="ChEBI" id="CHEBI:16450"/>
        <dbReference type="ChEBI" id="CHEBI:28938"/>
        <dbReference type="EC" id="3.5.4.5"/>
    </reaction>
</comment>
<feature type="active site" description="Proton donor" evidence="12">
    <location>
        <position position="55"/>
    </location>
</feature>
<evidence type="ECO:0000256" key="4">
    <source>
        <dbReference type="ARBA" id="ARBA00012783"/>
    </source>
</evidence>
<evidence type="ECO:0000256" key="7">
    <source>
        <dbReference type="ARBA" id="ARBA00022801"/>
    </source>
</evidence>
<dbReference type="NCBIfam" id="NF004064">
    <property type="entry name" value="PRK05578.1"/>
    <property type="match status" value="1"/>
</dbReference>
<dbReference type="GO" id="GO:0072527">
    <property type="term" value="P:pyrimidine-containing compound metabolic process"/>
    <property type="evidence" value="ECO:0007669"/>
    <property type="project" value="UniProtKB-ARBA"/>
</dbReference>
<comment type="caution">
    <text evidence="17">The sequence shown here is derived from an EMBL/GenBank/DDBJ whole genome shotgun (WGS) entry which is preliminary data.</text>
</comment>
<dbReference type="PANTHER" id="PTHR11644">
    <property type="entry name" value="CYTIDINE DEAMINASE"/>
    <property type="match status" value="1"/>
</dbReference>
<evidence type="ECO:0000256" key="13">
    <source>
        <dbReference type="PIRSR" id="PIRSR606262-2"/>
    </source>
</evidence>
<evidence type="ECO:0000256" key="8">
    <source>
        <dbReference type="ARBA" id="ARBA00022833"/>
    </source>
</evidence>
<dbReference type="AlphaFoldDB" id="A0AAW4MU07"/>
<evidence type="ECO:0000313" key="19">
    <source>
        <dbReference type="Proteomes" id="UP001196408"/>
    </source>
</evidence>
<evidence type="ECO:0000256" key="11">
    <source>
        <dbReference type="ARBA" id="ARBA00049558"/>
    </source>
</evidence>